<evidence type="ECO:0000259" key="2">
    <source>
        <dbReference type="Pfam" id="PF07885"/>
    </source>
</evidence>
<dbReference type="Gene3D" id="1.10.287.70">
    <property type="match status" value="1"/>
</dbReference>
<keyword evidence="3" id="KW-0407">Ion channel</keyword>
<feature type="transmembrane region" description="Helical" evidence="1">
    <location>
        <begin position="6"/>
        <end position="30"/>
    </location>
</feature>
<dbReference type="Proteomes" id="UP001143362">
    <property type="component" value="Unassembled WGS sequence"/>
</dbReference>
<feature type="domain" description="Potassium channel" evidence="2">
    <location>
        <begin position="66"/>
        <end position="130"/>
    </location>
</feature>
<name>A0ABT3TJQ4_9GAMM</name>
<sequence length="143" mass="15360">MLANLLVGLATMVLCLIMQALLVSLAVRFYARRKHLVVGGSFAATMFLLCAVMLLLVLGNALQIGIWAGVFMLLEEFNTFSVAVYHSAVNFATLGYGDIVMSEQHRLLGPLEAVNGVLMIGVSTAVVMWALQDAMQGAVAEQN</sequence>
<gene>
    <name evidence="3" type="ORF">EYC98_16900</name>
</gene>
<keyword evidence="3" id="KW-0813">Transport</keyword>
<dbReference type="SUPFAM" id="SSF81324">
    <property type="entry name" value="Voltage-gated potassium channels"/>
    <property type="match status" value="1"/>
</dbReference>
<protein>
    <submittedName>
        <fullName evidence="3">Two pore domain potassium channel family protein</fullName>
    </submittedName>
</protein>
<keyword evidence="4" id="KW-1185">Reference proteome</keyword>
<keyword evidence="3" id="KW-0406">Ion transport</keyword>
<evidence type="ECO:0000313" key="3">
    <source>
        <dbReference type="EMBL" id="MCX2982543.1"/>
    </source>
</evidence>
<feature type="transmembrane region" description="Helical" evidence="1">
    <location>
        <begin position="42"/>
        <end position="70"/>
    </location>
</feature>
<keyword evidence="1" id="KW-0812">Transmembrane</keyword>
<dbReference type="InterPro" id="IPR013099">
    <property type="entry name" value="K_chnl_dom"/>
</dbReference>
<keyword evidence="1" id="KW-0472">Membrane</keyword>
<evidence type="ECO:0000256" key="1">
    <source>
        <dbReference type="SAM" id="Phobius"/>
    </source>
</evidence>
<reference evidence="3" key="1">
    <citation type="submission" date="2019-02" db="EMBL/GenBank/DDBJ databases">
        <authorList>
            <person name="Li S.-H."/>
        </authorList>
    </citation>
    <scope>NUCLEOTIDE SEQUENCE</scope>
    <source>
        <strain evidence="3">IMCC14734</strain>
    </source>
</reference>
<proteinExistence type="predicted"/>
<evidence type="ECO:0000313" key="4">
    <source>
        <dbReference type="Proteomes" id="UP001143362"/>
    </source>
</evidence>
<dbReference type="RefSeq" id="WP_279246554.1">
    <property type="nucleotide sequence ID" value="NZ_SHNN01000003.1"/>
</dbReference>
<accession>A0ABT3TJQ4</accession>
<comment type="caution">
    <text evidence="3">The sequence shown here is derived from an EMBL/GenBank/DDBJ whole genome shotgun (WGS) entry which is preliminary data.</text>
</comment>
<dbReference type="Pfam" id="PF07885">
    <property type="entry name" value="Ion_trans_2"/>
    <property type="match status" value="1"/>
</dbReference>
<dbReference type="EMBL" id="SHNN01000003">
    <property type="protein sequence ID" value="MCX2982543.1"/>
    <property type="molecule type" value="Genomic_DNA"/>
</dbReference>
<keyword evidence="1" id="KW-1133">Transmembrane helix</keyword>
<feature type="transmembrane region" description="Helical" evidence="1">
    <location>
        <begin position="113"/>
        <end position="131"/>
    </location>
</feature>
<dbReference type="GO" id="GO:0034220">
    <property type="term" value="P:monoatomic ion transmembrane transport"/>
    <property type="evidence" value="ECO:0007669"/>
    <property type="project" value="UniProtKB-KW"/>
</dbReference>
<organism evidence="3 4">
    <name type="scientific">Candidatus Litorirhabdus singularis</name>
    <dbReference type="NCBI Taxonomy" id="2518993"/>
    <lineage>
        <taxon>Bacteria</taxon>
        <taxon>Pseudomonadati</taxon>
        <taxon>Pseudomonadota</taxon>
        <taxon>Gammaproteobacteria</taxon>
        <taxon>Cellvibrionales</taxon>
        <taxon>Halieaceae</taxon>
        <taxon>Candidatus Litorirhabdus</taxon>
    </lineage>
</organism>